<dbReference type="SUPFAM" id="SSF55961">
    <property type="entry name" value="Bet v1-like"/>
    <property type="match status" value="1"/>
</dbReference>
<sequence>MAFKLETTIDVPLEKVFEFMTDTKNAPDIYDYVVKTEKVTEGPIQEGTEIKEVKEIRGREITSTLTVLAYTLNETYAFKNEVNGYTVEYQYTLRPNGEGTTIEFNGILRPKGIKSFFFKPMFERIIKTEDSDHLDRLKKLLEKKDKEEENI</sequence>
<dbReference type="InterPro" id="IPR023393">
    <property type="entry name" value="START-like_dom_sf"/>
</dbReference>
<keyword evidence="2" id="KW-1185">Reference proteome</keyword>
<gene>
    <name evidence="1" type="ORF">IMZ08_10475</name>
</gene>
<evidence type="ECO:0000313" key="2">
    <source>
        <dbReference type="Proteomes" id="UP001516662"/>
    </source>
</evidence>
<proteinExistence type="predicted"/>
<name>A0ABR9QJ03_9BACI</name>
<dbReference type="Gene3D" id="3.30.530.20">
    <property type="match status" value="1"/>
</dbReference>
<dbReference type="EMBL" id="JADCLJ010000020">
    <property type="protein sequence ID" value="MBE4908480.1"/>
    <property type="molecule type" value="Genomic_DNA"/>
</dbReference>
<organism evidence="1 2">
    <name type="scientific">Litchfieldia luteola</name>
    <dbReference type="NCBI Taxonomy" id="682179"/>
    <lineage>
        <taxon>Bacteria</taxon>
        <taxon>Bacillati</taxon>
        <taxon>Bacillota</taxon>
        <taxon>Bacilli</taxon>
        <taxon>Bacillales</taxon>
        <taxon>Bacillaceae</taxon>
        <taxon>Litchfieldia</taxon>
    </lineage>
</organism>
<protein>
    <submittedName>
        <fullName evidence="1">SRPBCC family protein</fullName>
    </submittedName>
</protein>
<comment type="caution">
    <text evidence="1">The sequence shown here is derived from an EMBL/GenBank/DDBJ whole genome shotgun (WGS) entry which is preliminary data.</text>
</comment>
<accession>A0ABR9QJ03</accession>
<dbReference type="RefSeq" id="WP_193536224.1">
    <property type="nucleotide sequence ID" value="NZ_JADCLJ010000020.1"/>
</dbReference>
<dbReference type="Proteomes" id="UP001516662">
    <property type="component" value="Unassembled WGS sequence"/>
</dbReference>
<dbReference type="InterPro" id="IPR019587">
    <property type="entry name" value="Polyketide_cyclase/dehydratase"/>
</dbReference>
<dbReference type="Pfam" id="PF10604">
    <property type="entry name" value="Polyketide_cyc2"/>
    <property type="match status" value="1"/>
</dbReference>
<reference evidence="1 2" key="1">
    <citation type="submission" date="2020-10" db="EMBL/GenBank/DDBJ databases">
        <title>Bacillus sp. HD4P25, an endophyte from a halophyte.</title>
        <authorList>
            <person name="Sun J.-Q."/>
        </authorList>
    </citation>
    <scope>NUCLEOTIDE SEQUENCE [LARGE SCALE GENOMIC DNA]</scope>
    <source>
        <strain evidence="1 2">YIM 93174</strain>
    </source>
</reference>
<evidence type="ECO:0000313" key="1">
    <source>
        <dbReference type="EMBL" id="MBE4908480.1"/>
    </source>
</evidence>